<dbReference type="STRING" id="1305731.GCA_000934705_00918"/>
<evidence type="ECO:0000313" key="2">
    <source>
        <dbReference type="EMBL" id="KPQ28326.1"/>
    </source>
</evidence>
<protein>
    <submittedName>
        <fullName evidence="2">Uncharacterized protein</fullName>
    </submittedName>
</protein>
<name>A0A0P7Z8B4_9GAMM</name>
<sequence length="53" mass="5762">MKNDPVKGSSKEDGRKSRDDAQKMAEEEKAKNKGKADKRGDKGGTVLGEINDN</sequence>
<evidence type="ECO:0000313" key="3">
    <source>
        <dbReference type="Proteomes" id="UP000050416"/>
    </source>
</evidence>
<proteinExistence type="predicted"/>
<comment type="caution">
    <text evidence="2">The sequence shown here is derived from an EMBL/GenBank/DDBJ whole genome shotgun (WGS) entry which is preliminary data.</text>
</comment>
<dbReference type="Proteomes" id="UP000050416">
    <property type="component" value="Unassembled WGS sequence"/>
</dbReference>
<reference evidence="2 3" key="1">
    <citation type="submission" date="2015-09" db="EMBL/GenBank/DDBJ databases">
        <title>Identification and resolution of microdiversity through metagenomic sequencing of parallel consortia.</title>
        <authorList>
            <person name="Nelson W.C."/>
            <person name="Romine M.F."/>
            <person name="Lindemann S.R."/>
        </authorList>
    </citation>
    <scope>NUCLEOTIDE SEQUENCE [LARGE SCALE GENOMIC DNA]</scope>
    <source>
        <strain evidence="2">HL-55</strain>
    </source>
</reference>
<evidence type="ECO:0000256" key="1">
    <source>
        <dbReference type="SAM" id="MobiDB-lite"/>
    </source>
</evidence>
<dbReference type="PATRIC" id="fig|1305731.5.peg.658"/>
<organism evidence="2 3">
    <name type="scientific">Marinobacter excellens HL-55</name>
    <dbReference type="NCBI Taxonomy" id="1305731"/>
    <lineage>
        <taxon>Bacteria</taxon>
        <taxon>Pseudomonadati</taxon>
        <taxon>Pseudomonadota</taxon>
        <taxon>Gammaproteobacteria</taxon>
        <taxon>Pseudomonadales</taxon>
        <taxon>Marinobacteraceae</taxon>
        <taxon>Marinobacter</taxon>
    </lineage>
</organism>
<dbReference type="EMBL" id="LJZQ01000016">
    <property type="protein sequence ID" value="KPQ28326.1"/>
    <property type="molecule type" value="Genomic_DNA"/>
</dbReference>
<accession>A0A0P7Z8B4</accession>
<feature type="compositionally biased region" description="Basic and acidic residues" evidence="1">
    <location>
        <begin position="1"/>
        <end position="42"/>
    </location>
</feature>
<dbReference type="AlphaFoldDB" id="A0A0P7Z8B4"/>
<feature type="region of interest" description="Disordered" evidence="1">
    <location>
        <begin position="1"/>
        <end position="53"/>
    </location>
</feature>
<gene>
    <name evidence="2" type="ORF">HLUCCX14_11030</name>
</gene>